<dbReference type="Gene3D" id="3.60.21.60">
    <property type="match status" value="2"/>
</dbReference>
<comment type="similarity">
    <text evidence="2 6">Belongs to the DNA polymerase alpha subunit B family.</text>
</comment>
<evidence type="ECO:0000256" key="7">
    <source>
        <dbReference type="SAM" id="MobiDB-lite"/>
    </source>
</evidence>
<evidence type="ECO:0000256" key="3">
    <source>
        <dbReference type="ARBA" id="ARBA00018596"/>
    </source>
</evidence>
<evidence type="ECO:0000256" key="1">
    <source>
        <dbReference type="ARBA" id="ARBA00004123"/>
    </source>
</evidence>
<keyword evidence="11" id="KW-1185">Reference proteome</keyword>
<evidence type="ECO:0000256" key="2">
    <source>
        <dbReference type="ARBA" id="ARBA00007299"/>
    </source>
</evidence>
<name>A0A1Q8RCV7_9PEZI</name>
<dbReference type="AlphaFoldDB" id="A0A1Q8RCV7"/>
<evidence type="ECO:0000259" key="9">
    <source>
        <dbReference type="Pfam" id="PF22062"/>
    </source>
</evidence>
<dbReference type="InterPro" id="IPR016722">
    <property type="entry name" value="DNA_pol_alpha_bsu"/>
</dbReference>
<evidence type="ECO:0000256" key="5">
    <source>
        <dbReference type="ARBA" id="ARBA00023242"/>
    </source>
</evidence>
<dbReference type="GO" id="GO:0006270">
    <property type="term" value="P:DNA replication initiation"/>
    <property type="evidence" value="ECO:0007669"/>
    <property type="project" value="TreeGrafter"/>
</dbReference>
<feature type="region of interest" description="Disordered" evidence="7">
    <location>
        <begin position="93"/>
        <end position="167"/>
    </location>
</feature>
<dbReference type="FunFam" id="3.60.21.60:FF:000005">
    <property type="entry name" value="DNA polymerase alpha subunit B"/>
    <property type="match status" value="1"/>
</dbReference>
<dbReference type="InterPro" id="IPR054300">
    <property type="entry name" value="OB_DPOA2"/>
</dbReference>
<organism evidence="10 11">
    <name type="scientific">Colletotrichum chlorophyti</name>
    <dbReference type="NCBI Taxonomy" id="708187"/>
    <lineage>
        <taxon>Eukaryota</taxon>
        <taxon>Fungi</taxon>
        <taxon>Dikarya</taxon>
        <taxon>Ascomycota</taxon>
        <taxon>Pezizomycotina</taxon>
        <taxon>Sordariomycetes</taxon>
        <taxon>Hypocreomycetidae</taxon>
        <taxon>Glomerellales</taxon>
        <taxon>Glomerellaceae</taxon>
        <taxon>Colletotrichum</taxon>
    </lineage>
</organism>
<dbReference type="PIRSF" id="PIRSF018300">
    <property type="entry name" value="DNA_pol_alph_2"/>
    <property type="match status" value="1"/>
</dbReference>
<keyword evidence="4 6" id="KW-0235">DNA replication</keyword>
<dbReference type="EMBL" id="MPGH01000232">
    <property type="protein sequence ID" value="OLN82069.1"/>
    <property type="molecule type" value="Genomic_DNA"/>
</dbReference>
<protein>
    <recommendedName>
        <fullName evidence="3 6">DNA polymerase alpha subunit B</fullName>
    </recommendedName>
</protein>
<feature type="domain" description="DNA polymerase alpha subunit B OB" evidence="9">
    <location>
        <begin position="239"/>
        <end position="345"/>
    </location>
</feature>
<evidence type="ECO:0000256" key="4">
    <source>
        <dbReference type="ARBA" id="ARBA00022705"/>
    </source>
</evidence>
<feature type="domain" description="DNA polymerase alpha/delta/epsilon subunit B" evidence="8">
    <location>
        <begin position="384"/>
        <end position="619"/>
    </location>
</feature>
<evidence type="ECO:0000259" key="8">
    <source>
        <dbReference type="Pfam" id="PF04042"/>
    </source>
</evidence>
<gene>
    <name evidence="10" type="ORF">CCHL11_07703</name>
</gene>
<evidence type="ECO:0000313" key="10">
    <source>
        <dbReference type="EMBL" id="OLN82069.1"/>
    </source>
</evidence>
<dbReference type="PANTHER" id="PTHR23061:SF12">
    <property type="entry name" value="DNA POLYMERASE ALPHA SUBUNIT B"/>
    <property type="match status" value="1"/>
</dbReference>
<comment type="caution">
    <text evidence="10">The sequence shown here is derived from an EMBL/GenBank/DDBJ whole genome shotgun (WGS) entry which is preliminary data.</text>
</comment>
<comment type="subcellular location">
    <subcellularLocation>
        <location evidence="1 6">Nucleus</location>
    </subcellularLocation>
</comment>
<evidence type="ECO:0000256" key="6">
    <source>
        <dbReference type="PIRNR" id="PIRNR018300"/>
    </source>
</evidence>
<dbReference type="Pfam" id="PF04042">
    <property type="entry name" value="DNA_pol_E_B"/>
    <property type="match status" value="1"/>
</dbReference>
<proteinExistence type="inferred from homology"/>
<dbReference type="STRING" id="708187.A0A1Q8RCV7"/>
<reference evidence="10 11" key="1">
    <citation type="submission" date="2016-11" db="EMBL/GenBank/DDBJ databases">
        <title>Draft Genome Assembly of Colletotrichum chlorophyti a pathogen of herbaceous plants.</title>
        <authorList>
            <person name="Gan P."/>
            <person name="Narusaka M."/>
            <person name="Tsushima A."/>
            <person name="Narusaka Y."/>
            <person name="Takano Y."/>
            <person name="Shirasu K."/>
        </authorList>
    </citation>
    <scope>NUCLEOTIDE SEQUENCE [LARGE SCALE GENOMIC DNA]</scope>
    <source>
        <strain evidence="10 11">NTL11</strain>
    </source>
</reference>
<dbReference type="GO" id="GO:0005658">
    <property type="term" value="C:alpha DNA polymerase:primase complex"/>
    <property type="evidence" value="ECO:0007669"/>
    <property type="project" value="TreeGrafter"/>
</dbReference>
<keyword evidence="5 6" id="KW-0539">Nucleus</keyword>
<comment type="function">
    <text evidence="6">Accessory subunit of the DNA polymerase alpha complex (also known as the alpha DNA polymerase-primase complex) which plays an essential role in the initiation of DNA synthesis.</text>
</comment>
<dbReference type="GO" id="GO:0003677">
    <property type="term" value="F:DNA binding"/>
    <property type="evidence" value="ECO:0007669"/>
    <property type="project" value="InterPro"/>
</dbReference>
<dbReference type="PANTHER" id="PTHR23061">
    <property type="entry name" value="DNA POLYMERASE 2 ALPHA 70 KDA SUBUNIT"/>
    <property type="match status" value="1"/>
</dbReference>
<dbReference type="FunFam" id="3.60.21.60:FF:000008">
    <property type="entry name" value="DNA polymerase alpha subunit B"/>
    <property type="match status" value="1"/>
</dbReference>
<dbReference type="InterPro" id="IPR007185">
    <property type="entry name" value="DNA_pol_a/d/e_bsu"/>
</dbReference>
<dbReference type="Proteomes" id="UP000186583">
    <property type="component" value="Unassembled WGS sequence"/>
</dbReference>
<sequence>MHFDPGTIINTESTGTMAESELKELFTSGGKGLEADVLSELQSIMRLHEISAEDLFYKWESFCIKMDMDAMNPDIIHVRNFKKDIQDALEKSNRQQTHMKTEKRAHATPRANRGGDVFGMLDGLVPSTPGSGRLNKPGSLRKKAYDSPSISRVKAEIPSSSPDFKGASKMEEQLNSMQNPTSFNDRQNAGEIIEVLNDHLNAPENPICPYPEARIKLTAASDQKKLAYKPLAMKLSEASEILDDRIDEFLHIVQEHHKLDFSEFGNAANQSTTEVIAVGRIASDSPEGKLNAASLVLEMSRRMGGGQRVPLNMRNKGYSFFPGQVVALKGINTSGNEFVVEEVLEVPLLPNAASTPAALVAHREKLRGDPDAMDTDSDPAPLNVIYASGPYTADDNLDFEPLHALCDQAADTYADALVLTGPFIDSEHPLIATGDFDLPEEAAIDLDTATMSTVFKYMFSPALNRLVSANPSITILLIPSVRDVIDKHVSWPQDSVLKKELGLPKTARIVTNPMTLSMNEMVMGISSQDVLWQLKHEELVGGRPSDPSLLSRLCRYLLEQRHFFPLFPPTDRQKLPKTGTEEALPPGAMLDLSYLKLGEMVNVRPDVLIVPSFLPPFSKVVESVLVINPGYLSKRRGPGTYARLSLFPPKANEAHSEIMVSHGVFDRARVEIKRI</sequence>
<feature type="compositionally biased region" description="Basic and acidic residues" evidence="7">
    <location>
        <begin position="93"/>
        <end position="105"/>
    </location>
</feature>
<dbReference type="OrthoDB" id="336885at2759"/>
<evidence type="ECO:0000313" key="11">
    <source>
        <dbReference type="Proteomes" id="UP000186583"/>
    </source>
</evidence>
<accession>A0A1Q8RCV7</accession>
<dbReference type="Pfam" id="PF22062">
    <property type="entry name" value="OB_DPOA2"/>
    <property type="match status" value="1"/>
</dbReference>